<dbReference type="PANTHER" id="PTHR43564">
    <property type="entry name" value="KYNURENINE FORMAMIDASE-LIKE PROTEIN"/>
    <property type="match status" value="1"/>
</dbReference>
<dbReference type="PANTHER" id="PTHR43564:SF2">
    <property type="entry name" value="BLR6059 PROTEIN"/>
    <property type="match status" value="1"/>
</dbReference>
<dbReference type="Pfam" id="PF04199">
    <property type="entry name" value="Cyclase"/>
    <property type="match status" value="1"/>
</dbReference>
<evidence type="ECO:0000256" key="1">
    <source>
        <dbReference type="SAM" id="MobiDB-lite"/>
    </source>
</evidence>
<dbReference type="Proteomes" id="UP000324288">
    <property type="component" value="Chromosome"/>
</dbReference>
<evidence type="ECO:0000313" key="2">
    <source>
        <dbReference type="EMBL" id="VHO00407.1"/>
    </source>
</evidence>
<dbReference type="EMBL" id="LR584267">
    <property type="protein sequence ID" value="VHO00407.1"/>
    <property type="molecule type" value="Genomic_DNA"/>
</dbReference>
<protein>
    <recommendedName>
        <fullName evidence="4">Cyclase</fullName>
    </recommendedName>
</protein>
<sequence length="320" mass="35912">MSTITTDATNATTTTISNTYPNDSPTADLHTADSHAAGTHAYDDRKNDSPNTAHHSLWALAATLRRDYTWVDLTHTFFPGQPKFHLLPDEERETVFTVAGTGFHVDRYSLVGQWGTHVDPPIHFVEGARTLDNIPVSESILPLAVLDLHNEAAQNPDLQVSVDHILEWEKRNGRIPPESFVALRTDWSQRWDNNTLENFDADGKRHYPGWTVDAIRFLREERDVLAIGHETTDTDSGRSIDDGDFGSELWWLQQDRWQIELLDNLAEVPETGALIVATWAKPKDGTGFPARVFAVVPRTTEPVPRTKEPVPRTTEPVPQG</sequence>
<feature type="region of interest" description="Disordered" evidence="1">
    <location>
        <begin position="300"/>
        <end position="320"/>
    </location>
</feature>
<organism evidence="2 3">
    <name type="scientific">Lawsonella clevelandensis</name>
    <dbReference type="NCBI Taxonomy" id="1528099"/>
    <lineage>
        <taxon>Bacteria</taxon>
        <taxon>Bacillati</taxon>
        <taxon>Actinomycetota</taxon>
        <taxon>Actinomycetes</taxon>
        <taxon>Mycobacteriales</taxon>
        <taxon>Lawsonellaceae</taxon>
        <taxon>Lawsonella</taxon>
    </lineage>
</organism>
<accession>A0A5E3ZX59</accession>
<dbReference type="Gene3D" id="3.50.30.50">
    <property type="entry name" value="Putative cyclase"/>
    <property type="match status" value="1"/>
</dbReference>
<evidence type="ECO:0008006" key="4">
    <source>
        <dbReference type="Google" id="ProtNLM"/>
    </source>
</evidence>
<proteinExistence type="predicted"/>
<evidence type="ECO:0000313" key="3">
    <source>
        <dbReference type="Proteomes" id="UP000324288"/>
    </source>
</evidence>
<reference evidence="2 3" key="1">
    <citation type="submission" date="2019-04" db="EMBL/GenBank/DDBJ databases">
        <authorList>
            <person name="Seth-Smith MB H."/>
            <person name="Seth-Smith H."/>
        </authorList>
    </citation>
    <scope>NUCLEOTIDE SEQUENCE [LARGE SCALE GENOMIC DNA]</scope>
    <source>
        <strain evidence="2">USB-603019</strain>
    </source>
</reference>
<gene>
    <name evidence="2" type="ORF">LC603019_00727</name>
</gene>
<dbReference type="InterPro" id="IPR037175">
    <property type="entry name" value="KFase_sf"/>
</dbReference>
<dbReference type="AlphaFoldDB" id="A0A5E3ZX59"/>
<dbReference type="SUPFAM" id="SSF102198">
    <property type="entry name" value="Putative cyclase"/>
    <property type="match status" value="1"/>
</dbReference>
<dbReference type="GO" id="GO:0019441">
    <property type="term" value="P:L-tryptophan catabolic process to kynurenine"/>
    <property type="evidence" value="ECO:0007669"/>
    <property type="project" value="InterPro"/>
</dbReference>
<feature type="region of interest" description="Disordered" evidence="1">
    <location>
        <begin position="1"/>
        <end position="31"/>
    </location>
</feature>
<feature type="compositionally biased region" description="Low complexity" evidence="1">
    <location>
        <begin position="1"/>
        <end position="19"/>
    </location>
</feature>
<dbReference type="InterPro" id="IPR007325">
    <property type="entry name" value="KFase/CYL"/>
</dbReference>
<keyword evidence="3" id="KW-1185">Reference proteome</keyword>
<dbReference type="GO" id="GO:0004061">
    <property type="term" value="F:arylformamidase activity"/>
    <property type="evidence" value="ECO:0007669"/>
    <property type="project" value="InterPro"/>
</dbReference>
<name>A0A5E3ZX59_9ACTN</name>
<dbReference type="RefSeq" id="WP_148417537.1">
    <property type="nucleotide sequence ID" value="NZ_LR584267.1"/>
</dbReference>